<feature type="domain" description="GmrSD restriction endonucleases N-terminal" evidence="1">
    <location>
        <begin position="62"/>
        <end position="171"/>
    </location>
</feature>
<evidence type="ECO:0000313" key="2">
    <source>
        <dbReference type="EMBL" id="KGH30933.1"/>
    </source>
</evidence>
<accession>A0A096FMD6</accession>
<dbReference type="PANTHER" id="PTHR39639">
    <property type="entry name" value="CHROMOSOME 16, WHOLE GENOME SHOTGUN SEQUENCE"/>
    <property type="match status" value="1"/>
</dbReference>
<dbReference type="InterPro" id="IPR004919">
    <property type="entry name" value="GmrSD_N"/>
</dbReference>
<dbReference type="AlphaFoldDB" id="A0A096FMD6"/>
<dbReference type="RefSeq" id="WP_052084796.1">
    <property type="nucleotide sequence ID" value="NZ_AWOR01000037.1"/>
</dbReference>
<comment type="caution">
    <text evidence="2">The sequence shown here is derived from an EMBL/GenBank/DDBJ whole genome shotgun (WGS) entry which is preliminary data.</text>
</comment>
<proteinExistence type="predicted"/>
<name>A0A096FMD6_COMTE</name>
<organism evidence="2 3">
    <name type="scientific">Comamonas testosteroni</name>
    <name type="common">Pseudomonas testosteroni</name>
    <dbReference type="NCBI Taxonomy" id="285"/>
    <lineage>
        <taxon>Bacteria</taxon>
        <taxon>Pseudomonadati</taxon>
        <taxon>Pseudomonadota</taxon>
        <taxon>Betaproteobacteria</taxon>
        <taxon>Burkholderiales</taxon>
        <taxon>Comamonadaceae</taxon>
        <taxon>Comamonas</taxon>
    </lineage>
</organism>
<dbReference type="EMBL" id="AWOR01000037">
    <property type="protein sequence ID" value="KGH30933.1"/>
    <property type="molecule type" value="Genomic_DNA"/>
</dbReference>
<protein>
    <recommendedName>
        <fullName evidence="1">GmrSD restriction endonucleases N-terminal domain-containing protein</fullName>
    </recommendedName>
</protein>
<dbReference type="PANTHER" id="PTHR39639:SF1">
    <property type="entry name" value="DUF262 DOMAIN-CONTAINING PROTEIN"/>
    <property type="match status" value="1"/>
</dbReference>
<dbReference type="Proteomes" id="UP000029553">
    <property type="component" value="Unassembled WGS sequence"/>
</dbReference>
<dbReference type="Pfam" id="PF03235">
    <property type="entry name" value="GmrSD_N"/>
    <property type="match status" value="1"/>
</dbReference>
<evidence type="ECO:0000313" key="3">
    <source>
        <dbReference type="Proteomes" id="UP000029553"/>
    </source>
</evidence>
<reference evidence="2 3" key="1">
    <citation type="submission" date="2013-09" db="EMBL/GenBank/DDBJ databases">
        <title>High correlation between genotypes and phenotypes of environmental bacteria Comamonas testosteroni strains.</title>
        <authorList>
            <person name="Liu L."/>
            <person name="Zhu W."/>
            <person name="Xia X."/>
            <person name="Xu B."/>
            <person name="Luo M."/>
            <person name="Wang G."/>
        </authorList>
    </citation>
    <scope>NUCLEOTIDE SEQUENCE [LARGE SCALE GENOMIC DNA]</scope>
    <source>
        <strain evidence="2 3">JL40</strain>
    </source>
</reference>
<gene>
    <name evidence="2" type="ORF">P353_08715</name>
</gene>
<sequence>MTTAQNRFVANLPPEHQEMYALIHPLPDAAYTMDCAIASIEKTLATIERDCTDTPSGCFELEPDFQRGHVWSQAQQVAYVEAIFRKTAPNRIMFNCPGWTRESTTAGDINDNEFQCIDGLQRLTACRKFMAGEFAVFGKYKAQDLKGTPFDPRRFTLQFCIYEFNSRADLLNHYLRINAGGSVHTPEELDRVRALLALVA</sequence>
<evidence type="ECO:0000259" key="1">
    <source>
        <dbReference type="Pfam" id="PF03235"/>
    </source>
</evidence>